<name>A0A3D8SDB0_9HELO</name>
<evidence type="ECO:0000256" key="1">
    <source>
        <dbReference type="SAM" id="Coils"/>
    </source>
</evidence>
<dbReference type="Proteomes" id="UP000256645">
    <property type="component" value="Unassembled WGS sequence"/>
</dbReference>
<keyword evidence="3" id="KW-1185">Reference proteome</keyword>
<organism evidence="2 3">
    <name type="scientific">Coleophoma cylindrospora</name>
    <dbReference type="NCBI Taxonomy" id="1849047"/>
    <lineage>
        <taxon>Eukaryota</taxon>
        <taxon>Fungi</taxon>
        <taxon>Dikarya</taxon>
        <taxon>Ascomycota</taxon>
        <taxon>Pezizomycotina</taxon>
        <taxon>Leotiomycetes</taxon>
        <taxon>Helotiales</taxon>
        <taxon>Dermateaceae</taxon>
        <taxon>Coleophoma</taxon>
    </lineage>
</organism>
<evidence type="ECO:0000313" key="2">
    <source>
        <dbReference type="EMBL" id="RDW84327.1"/>
    </source>
</evidence>
<dbReference type="OrthoDB" id="3554188at2759"/>
<protein>
    <recommendedName>
        <fullName evidence="4">Fungal N-terminal domain-containing protein</fullName>
    </recommendedName>
</protein>
<accession>A0A3D8SDB0</accession>
<dbReference type="EMBL" id="PDLM01000002">
    <property type="protein sequence ID" value="RDW84327.1"/>
    <property type="molecule type" value="Genomic_DNA"/>
</dbReference>
<dbReference type="AlphaFoldDB" id="A0A3D8SDB0"/>
<sequence length="817" mass="92933">MEAVGAAASIAGIIGLTGQVMTGCLAIKEFVGDAKHAPAAVQALRDSIRTVQDATEHTKSCLEQIQRSGIMIAPSAYETAFKECLDTVIGLRSSLDKFGFGSQKRSMKAYWMRVAFALEKGELEEQLARLESAKGQVIIAQNNIGLILKSHSISSMRMAEKSLAQIEQKSQVAASELECLKQSSTQHTLRLERNHTSLDTNFAAVNLSINDIQQDIANLPDTLVRVMGPSLQGILQSAVENALQAHHNSFSINEPNDRDAQELQREMSSKLIYSRSAHRRQLLHESRYNALLFYTDIQTFEQRQYASSLSESSGIFKDQKQRLITSYQIRSRLPFLRYGLDTRAGFSVGRQLQFHGVFTDNSPILEAIKNLDLVAVKFLLDNNQTSLQDRHAITGCSLSDMAVKCLEVENSAICARQYTSKDFQEHRSRIKEGIKLLGFLSQFSQISPVITKEFLKTALLYQWLRDPAFDESLVAVLDTFLADQELDADYLYYLDPLTMRLNETHSNQEVFDELTSNYHSSFLGMFIENNALMLLDPEGYALNQALLRNMKYAISFHLDSFQRRHHTTYGMEKIALPHVLISMYSSTTREDLKHCYTARLKLLLSFGHDLRAQRLLQWETLLPRPISAVELALRLNKDWMLEKALLESGWSVLEVENLFDEERYRGIEEIFTGINYNTREENRRSFMRYFCYHGEWVRSTPTKENKILDYLVSLTREIDVNDNTLHEMVKGALSNCKTAMPGHWPNDTKELLLPGIDFGLPAQSYYYLNGTPREQLYEWPCVQEILSEAGVDLTDAKWVHTLARMKGNTTWLSGDIV</sequence>
<feature type="coiled-coil region" evidence="1">
    <location>
        <begin position="113"/>
        <end position="183"/>
    </location>
</feature>
<keyword evidence="1" id="KW-0175">Coiled coil</keyword>
<gene>
    <name evidence="2" type="ORF">BP6252_01917</name>
</gene>
<comment type="caution">
    <text evidence="2">The sequence shown here is derived from an EMBL/GenBank/DDBJ whole genome shotgun (WGS) entry which is preliminary data.</text>
</comment>
<evidence type="ECO:0008006" key="4">
    <source>
        <dbReference type="Google" id="ProtNLM"/>
    </source>
</evidence>
<proteinExistence type="predicted"/>
<reference evidence="2 3" key="1">
    <citation type="journal article" date="2018" name="IMA Fungus">
        <title>IMA Genome-F 9: Draft genome sequence of Annulohypoxylon stygium, Aspergillus mulundensis, Berkeleyomyces basicola (syn. Thielaviopsis basicola), Ceratocystis smalleyi, two Cercospora beticola strains, Coleophoma cylindrospora, Fusarium fracticaudum, Phialophora cf. hyalina, and Morchella septimelata.</title>
        <authorList>
            <person name="Wingfield B.D."/>
            <person name="Bills G.F."/>
            <person name="Dong Y."/>
            <person name="Huang W."/>
            <person name="Nel W.J."/>
            <person name="Swalarsk-Parry B.S."/>
            <person name="Vaghefi N."/>
            <person name="Wilken P.M."/>
            <person name="An Z."/>
            <person name="de Beer Z.W."/>
            <person name="De Vos L."/>
            <person name="Chen L."/>
            <person name="Duong T.A."/>
            <person name="Gao Y."/>
            <person name="Hammerbacher A."/>
            <person name="Kikkert J.R."/>
            <person name="Li Y."/>
            <person name="Li H."/>
            <person name="Li K."/>
            <person name="Li Q."/>
            <person name="Liu X."/>
            <person name="Ma X."/>
            <person name="Naidoo K."/>
            <person name="Pethybridge S.J."/>
            <person name="Sun J."/>
            <person name="Steenkamp E.T."/>
            <person name="van der Nest M.A."/>
            <person name="van Wyk S."/>
            <person name="Wingfield M.J."/>
            <person name="Xiong C."/>
            <person name="Yue Q."/>
            <person name="Zhang X."/>
        </authorList>
    </citation>
    <scope>NUCLEOTIDE SEQUENCE [LARGE SCALE GENOMIC DNA]</scope>
    <source>
        <strain evidence="2 3">BP6252</strain>
    </source>
</reference>
<evidence type="ECO:0000313" key="3">
    <source>
        <dbReference type="Proteomes" id="UP000256645"/>
    </source>
</evidence>